<evidence type="ECO:0000313" key="2">
    <source>
        <dbReference type="Proteomes" id="UP000030645"/>
    </source>
</evidence>
<dbReference type="AlphaFoldDB" id="W9R2A3"/>
<protein>
    <submittedName>
        <fullName evidence="1">Uncharacterized protein</fullName>
    </submittedName>
</protein>
<dbReference type="EMBL" id="KE343600">
    <property type="protein sequence ID" value="EXB36898.1"/>
    <property type="molecule type" value="Genomic_DNA"/>
</dbReference>
<dbReference type="Proteomes" id="UP000030645">
    <property type="component" value="Unassembled WGS sequence"/>
</dbReference>
<keyword evidence="2" id="KW-1185">Reference proteome</keyword>
<reference evidence="2" key="1">
    <citation type="submission" date="2013-01" db="EMBL/GenBank/DDBJ databases">
        <title>Draft Genome Sequence of a Mulberry Tree, Morus notabilis C.K. Schneid.</title>
        <authorList>
            <person name="He N."/>
            <person name="Zhao S."/>
        </authorList>
    </citation>
    <scope>NUCLEOTIDE SEQUENCE</scope>
</reference>
<sequence>MNVCKLLKKAFDNSFHVSSQSKPEVEPLQKIHSGMMPTRTSSSMKMTIESHLARKRGVFDSLDALFFDREPFDQSV</sequence>
<organism evidence="1 2">
    <name type="scientific">Morus notabilis</name>
    <dbReference type="NCBI Taxonomy" id="981085"/>
    <lineage>
        <taxon>Eukaryota</taxon>
        <taxon>Viridiplantae</taxon>
        <taxon>Streptophyta</taxon>
        <taxon>Embryophyta</taxon>
        <taxon>Tracheophyta</taxon>
        <taxon>Spermatophyta</taxon>
        <taxon>Magnoliopsida</taxon>
        <taxon>eudicotyledons</taxon>
        <taxon>Gunneridae</taxon>
        <taxon>Pentapetalae</taxon>
        <taxon>rosids</taxon>
        <taxon>fabids</taxon>
        <taxon>Rosales</taxon>
        <taxon>Moraceae</taxon>
        <taxon>Moreae</taxon>
        <taxon>Morus</taxon>
    </lineage>
</organism>
<evidence type="ECO:0000313" key="1">
    <source>
        <dbReference type="EMBL" id="EXB36898.1"/>
    </source>
</evidence>
<gene>
    <name evidence="1" type="ORF">L484_016503</name>
</gene>
<name>W9R2A3_9ROSA</name>
<proteinExistence type="predicted"/>
<accession>W9R2A3</accession>